<evidence type="ECO:0000313" key="7">
    <source>
        <dbReference type="Proteomes" id="UP000285301"/>
    </source>
</evidence>
<dbReference type="CDD" id="cd00238">
    <property type="entry name" value="ERp29c"/>
    <property type="match status" value="1"/>
</dbReference>
<keyword evidence="3" id="KW-0732">Signal</keyword>
<dbReference type="InterPro" id="IPR016855">
    <property type="entry name" value="ERp29"/>
</dbReference>
<feature type="domain" description="ERp29 N-terminal" evidence="5">
    <location>
        <begin position="24"/>
        <end position="144"/>
    </location>
</feature>
<evidence type="ECO:0000313" key="6">
    <source>
        <dbReference type="EMBL" id="RWS05176.1"/>
    </source>
</evidence>
<protein>
    <recommendedName>
        <fullName evidence="1">Endoplasmic reticulum resident protein 29</fullName>
    </recommendedName>
</protein>
<evidence type="ECO:0000256" key="2">
    <source>
        <dbReference type="ARBA" id="ARBA00022824"/>
    </source>
</evidence>
<organism evidence="6 7">
    <name type="scientific">Dinothrombium tinctorium</name>
    <dbReference type="NCBI Taxonomy" id="1965070"/>
    <lineage>
        <taxon>Eukaryota</taxon>
        <taxon>Metazoa</taxon>
        <taxon>Ecdysozoa</taxon>
        <taxon>Arthropoda</taxon>
        <taxon>Chelicerata</taxon>
        <taxon>Arachnida</taxon>
        <taxon>Acari</taxon>
        <taxon>Acariformes</taxon>
        <taxon>Trombidiformes</taxon>
        <taxon>Prostigmata</taxon>
        <taxon>Anystina</taxon>
        <taxon>Parasitengona</taxon>
        <taxon>Trombidioidea</taxon>
        <taxon>Trombidiidae</taxon>
        <taxon>Dinothrombium</taxon>
    </lineage>
</organism>
<dbReference type="AlphaFoldDB" id="A0A443QQ34"/>
<proteinExistence type="predicted"/>
<gene>
    <name evidence="6" type="ORF">B4U79_01824</name>
</gene>
<dbReference type="Pfam" id="PF07749">
    <property type="entry name" value="ERp29"/>
    <property type="match status" value="1"/>
</dbReference>
<dbReference type="InterPro" id="IPR012883">
    <property type="entry name" value="ERp29_N"/>
</dbReference>
<dbReference type="PANTHER" id="PTHR12211:SF0">
    <property type="entry name" value="ENDOPLASMIC RETICULUM RESIDENT PROTEIN 29"/>
    <property type="match status" value="1"/>
</dbReference>
<dbReference type="Gene3D" id="3.40.30.10">
    <property type="entry name" value="Glutaredoxin"/>
    <property type="match status" value="1"/>
</dbReference>
<dbReference type="PANTHER" id="PTHR12211">
    <property type="entry name" value="ENDOPLASMIC RETICULUM PROTEIN ERP29"/>
    <property type="match status" value="1"/>
</dbReference>
<dbReference type="InterPro" id="IPR036356">
    <property type="entry name" value="ERp29_C_sf"/>
</dbReference>
<dbReference type="STRING" id="1965070.A0A443QQ34"/>
<evidence type="ECO:0000259" key="5">
    <source>
        <dbReference type="Pfam" id="PF07912"/>
    </source>
</evidence>
<evidence type="ECO:0000256" key="3">
    <source>
        <dbReference type="SAM" id="SignalP"/>
    </source>
</evidence>
<dbReference type="SUPFAM" id="SSF52833">
    <property type="entry name" value="Thioredoxin-like"/>
    <property type="match status" value="1"/>
</dbReference>
<reference evidence="6 7" key="1">
    <citation type="journal article" date="2018" name="Gigascience">
        <title>Genomes of trombidid mites reveal novel predicted allergens and laterally-transferred genes associated with secondary metabolism.</title>
        <authorList>
            <person name="Dong X."/>
            <person name="Chaisiri K."/>
            <person name="Xia D."/>
            <person name="Armstrong S.D."/>
            <person name="Fang Y."/>
            <person name="Donnelly M.J."/>
            <person name="Kadowaki T."/>
            <person name="McGarry J.W."/>
            <person name="Darby A.C."/>
            <person name="Makepeace B.L."/>
        </authorList>
    </citation>
    <scope>NUCLEOTIDE SEQUENCE [LARGE SCALE GENOMIC DNA]</scope>
    <source>
        <strain evidence="6">UoL-WK</strain>
    </source>
</reference>
<dbReference type="Proteomes" id="UP000285301">
    <property type="component" value="Unassembled WGS sequence"/>
</dbReference>
<feature type="signal peptide" evidence="3">
    <location>
        <begin position="1"/>
        <end position="23"/>
    </location>
</feature>
<dbReference type="FunFam" id="1.20.1150.12:FF:000001">
    <property type="entry name" value="Endoplasmic reticulum resident protein 29"/>
    <property type="match status" value="1"/>
</dbReference>
<feature type="domain" description="Endoplasmic reticulum resident protein 29 C-terminal" evidence="4">
    <location>
        <begin position="149"/>
        <end position="243"/>
    </location>
</feature>
<dbReference type="GO" id="GO:0009306">
    <property type="term" value="P:protein secretion"/>
    <property type="evidence" value="ECO:0007669"/>
    <property type="project" value="InterPro"/>
</dbReference>
<evidence type="ECO:0000259" key="4">
    <source>
        <dbReference type="Pfam" id="PF07749"/>
    </source>
</evidence>
<keyword evidence="2" id="KW-0256">Endoplasmic reticulum</keyword>
<evidence type="ECO:0000256" key="1">
    <source>
        <dbReference type="ARBA" id="ARBA00014173"/>
    </source>
</evidence>
<dbReference type="Pfam" id="PF07912">
    <property type="entry name" value="ERp29_N"/>
    <property type="match status" value="1"/>
</dbReference>
<dbReference type="GO" id="GO:0005788">
    <property type="term" value="C:endoplasmic reticulum lumen"/>
    <property type="evidence" value="ECO:0007669"/>
    <property type="project" value="InterPro"/>
</dbReference>
<sequence>MNARLAIATVVAFFLAALHSTLALKGSLSLDSITFDKVVPHFKATLVKFDIQYPYGEKHDEYGVVATDLKNTKDLLVAEVGVQDYGDHENQDLADRYGVKKDDFPVVKLFLANDLQNPLTFPSNEDFKADKIKQFVKRNTGIRILLDKCLQEYDELAEAFMSRDLSKENREKFLKLAQEKAANLKEDEKKSAEVYIKVMQKVIERGDKFVESEQERVKNIIAGKVSDTKKSEMQARLNILQSFLKTESASSEKQEL</sequence>
<dbReference type="InterPro" id="IPR011679">
    <property type="entry name" value="ERp29_C"/>
</dbReference>
<accession>A0A443QQ34</accession>
<dbReference type="FunFam" id="3.40.30.10:FF:000133">
    <property type="entry name" value="Endoplasmic reticulum resident protein 29"/>
    <property type="match status" value="1"/>
</dbReference>
<dbReference type="InterPro" id="IPR036249">
    <property type="entry name" value="Thioredoxin-like_sf"/>
</dbReference>
<dbReference type="EMBL" id="NCKU01004974">
    <property type="protein sequence ID" value="RWS05176.1"/>
    <property type="molecule type" value="Genomic_DNA"/>
</dbReference>
<keyword evidence="7" id="KW-1185">Reference proteome</keyword>
<feature type="chain" id="PRO_5019011823" description="Endoplasmic reticulum resident protein 29" evidence="3">
    <location>
        <begin position="24"/>
        <end position="256"/>
    </location>
</feature>
<dbReference type="Gene3D" id="1.20.1150.12">
    <property type="entry name" value="Endoplasmic reticulum resident protein 29, C-terminal domain"/>
    <property type="match status" value="1"/>
</dbReference>
<dbReference type="OrthoDB" id="417262at2759"/>
<name>A0A443QQ34_9ACAR</name>
<comment type="caution">
    <text evidence="6">The sequence shown here is derived from an EMBL/GenBank/DDBJ whole genome shotgun (WGS) entry which is preliminary data.</text>
</comment>
<dbReference type="SUPFAM" id="SSF47933">
    <property type="entry name" value="ERP29 C domain-like"/>
    <property type="match status" value="1"/>
</dbReference>